<evidence type="ECO:0000256" key="1">
    <source>
        <dbReference type="SAM" id="MobiDB-lite"/>
    </source>
</evidence>
<dbReference type="InterPro" id="IPR007304">
    <property type="entry name" value="TAP46-like"/>
</dbReference>
<name>A0A433QI52_9FUNG</name>
<comment type="caution">
    <text evidence="2">The sequence shown here is derived from an EMBL/GenBank/DDBJ whole genome shotgun (WGS) entry which is preliminary data.</text>
</comment>
<dbReference type="GO" id="GO:0005829">
    <property type="term" value="C:cytosol"/>
    <property type="evidence" value="ECO:0007669"/>
    <property type="project" value="TreeGrafter"/>
</dbReference>
<evidence type="ECO:0000313" key="3">
    <source>
        <dbReference type="Proteomes" id="UP000274822"/>
    </source>
</evidence>
<dbReference type="Pfam" id="PF04177">
    <property type="entry name" value="TAP42"/>
    <property type="match status" value="1"/>
</dbReference>
<dbReference type="GO" id="GO:0051721">
    <property type="term" value="F:protein phosphatase 2A binding"/>
    <property type="evidence" value="ECO:0007669"/>
    <property type="project" value="TreeGrafter"/>
</dbReference>
<reference evidence="2 3" key="1">
    <citation type="journal article" date="2018" name="New Phytol.">
        <title>Phylogenomics of Endogonaceae and evolution of mycorrhizas within Mucoromycota.</title>
        <authorList>
            <person name="Chang Y."/>
            <person name="Desiro A."/>
            <person name="Na H."/>
            <person name="Sandor L."/>
            <person name="Lipzen A."/>
            <person name="Clum A."/>
            <person name="Barry K."/>
            <person name="Grigoriev I.V."/>
            <person name="Martin F.M."/>
            <person name="Stajich J.E."/>
            <person name="Smith M.E."/>
            <person name="Bonito G."/>
            <person name="Spatafora J.W."/>
        </authorList>
    </citation>
    <scope>NUCLEOTIDE SEQUENCE [LARGE SCALE GENOMIC DNA]</scope>
    <source>
        <strain evidence="2 3">AD002</strain>
    </source>
</reference>
<dbReference type="GO" id="GO:0035303">
    <property type="term" value="P:regulation of dephosphorylation"/>
    <property type="evidence" value="ECO:0007669"/>
    <property type="project" value="TreeGrafter"/>
</dbReference>
<accession>A0A433QI52</accession>
<dbReference type="PANTHER" id="PTHR10933:SF9">
    <property type="entry name" value="IMMUNOGLOBULIN-BINDING PROTEIN 1"/>
    <property type="match status" value="1"/>
</dbReference>
<protein>
    <submittedName>
        <fullName evidence="2">Uncharacterized protein</fullName>
    </submittedName>
</protein>
<proteinExistence type="predicted"/>
<dbReference type="Proteomes" id="UP000274822">
    <property type="component" value="Unassembled WGS sequence"/>
</dbReference>
<dbReference type="PANTHER" id="PTHR10933">
    <property type="entry name" value="IMMUNOGLOBULIN-BINDING PROTEIN 1"/>
    <property type="match status" value="1"/>
</dbReference>
<feature type="region of interest" description="Disordered" evidence="1">
    <location>
        <begin position="32"/>
        <end position="52"/>
    </location>
</feature>
<sequence>MTVDEYLQQEKDRGNVISGGGWVVFSVNEFQKERPEKPVPDDNDEAAIDAETYKERDWDEFKEANPRGWGEGWQWCVLVVNERGLRNTDH</sequence>
<gene>
    <name evidence="2" type="ORF">BC938DRAFT_480606</name>
</gene>
<evidence type="ECO:0000313" key="2">
    <source>
        <dbReference type="EMBL" id="RUS29487.1"/>
    </source>
</evidence>
<dbReference type="EMBL" id="RBNJ01005114">
    <property type="protein sequence ID" value="RUS29487.1"/>
    <property type="molecule type" value="Genomic_DNA"/>
</dbReference>
<organism evidence="2 3">
    <name type="scientific">Jimgerdemannia flammicorona</name>
    <dbReference type="NCBI Taxonomy" id="994334"/>
    <lineage>
        <taxon>Eukaryota</taxon>
        <taxon>Fungi</taxon>
        <taxon>Fungi incertae sedis</taxon>
        <taxon>Mucoromycota</taxon>
        <taxon>Mucoromycotina</taxon>
        <taxon>Endogonomycetes</taxon>
        <taxon>Endogonales</taxon>
        <taxon>Endogonaceae</taxon>
        <taxon>Jimgerdemannia</taxon>
    </lineage>
</organism>
<keyword evidence="3" id="KW-1185">Reference proteome</keyword>
<dbReference type="GO" id="GO:0009966">
    <property type="term" value="P:regulation of signal transduction"/>
    <property type="evidence" value="ECO:0007669"/>
    <property type="project" value="InterPro"/>
</dbReference>
<dbReference type="AlphaFoldDB" id="A0A433QI52"/>